<protein>
    <submittedName>
        <fullName evidence="2">SDR family NAD(P)-dependent oxidoreductase</fullName>
    </submittedName>
</protein>
<dbReference type="InterPro" id="IPR036291">
    <property type="entry name" value="NAD(P)-bd_dom_sf"/>
</dbReference>
<dbReference type="Gene3D" id="3.40.50.720">
    <property type="entry name" value="NAD(P)-binding Rossmann-like Domain"/>
    <property type="match status" value="1"/>
</dbReference>
<comment type="caution">
    <text evidence="2">The sequence shown here is derived from an EMBL/GenBank/DDBJ whole genome shotgun (WGS) entry which is preliminary data.</text>
</comment>
<dbReference type="Proteomes" id="UP000800981">
    <property type="component" value="Unassembled WGS sequence"/>
</dbReference>
<accession>A0ABX0H3N5</accession>
<proteinExistence type="predicted"/>
<evidence type="ECO:0000313" key="3">
    <source>
        <dbReference type="Proteomes" id="UP000800981"/>
    </source>
</evidence>
<evidence type="ECO:0000313" key="2">
    <source>
        <dbReference type="EMBL" id="NHC16385.1"/>
    </source>
</evidence>
<dbReference type="Pfam" id="PF00106">
    <property type="entry name" value="adh_short"/>
    <property type="match status" value="1"/>
</dbReference>
<dbReference type="EMBL" id="JAANNP010000150">
    <property type="protein sequence ID" value="NHC16385.1"/>
    <property type="molecule type" value="Genomic_DNA"/>
</dbReference>
<keyword evidence="1" id="KW-0560">Oxidoreductase</keyword>
<dbReference type="SUPFAM" id="SSF51735">
    <property type="entry name" value="NAD(P)-binding Rossmann-fold domains"/>
    <property type="match status" value="1"/>
</dbReference>
<dbReference type="InterPro" id="IPR002347">
    <property type="entry name" value="SDR_fam"/>
</dbReference>
<organism evidence="2 3">
    <name type="scientific">Motilibacter deserti</name>
    <dbReference type="NCBI Taxonomy" id="2714956"/>
    <lineage>
        <taxon>Bacteria</taxon>
        <taxon>Bacillati</taxon>
        <taxon>Actinomycetota</taxon>
        <taxon>Actinomycetes</taxon>
        <taxon>Motilibacterales</taxon>
        <taxon>Motilibacteraceae</taxon>
        <taxon>Motilibacter</taxon>
    </lineage>
</organism>
<evidence type="ECO:0000256" key="1">
    <source>
        <dbReference type="ARBA" id="ARBA00023002"/>
    </source>
</evidence>
<gene>
    <name evidence="2" type="ORF">G9H71_21600</name>
</gene>
<reference evidence="2 3" key="1">
    <citation type="submission" date="2020-03" db="EMBL/GenBank/DDBJ databases">
        <title>Two novel Motilibacter sp.</title>
        <authorList>
            <person name="Liu S."/>
        </authorList>
    </citation>
    <scope>NUCLEOTIDE SEQUENCE [LARGE SCALE GENOMIC DNA]</scope>
    <source>
        <strain evidence="2 3">E257</strain>
    </source>
</reference>
<name>A0ABX0H3N5_9ACTN</name>
<dbReference type="PRINTS" id="PR00081">
    <property type="entry name" value="GDHRDH"/>
</dbReference>
<dbReference type="PANTHER" id="PTHR43157:SF31">
    <property type="entry name" value="PHOSPHATIDYLINOSITOL-GLYCAN BIOSYNTHESIS CLASS F PROTEIN"/>
    <property type="match status" value="1"/>
</dbReference>
<dbReference type="NCBIfam" id="NF004846">
    <property type="entry name" value="PRK06197.1"/>
    <property type="match status" value="1"/>
</dbReference>
<sequence>MPRPVRLPDLTGRRALVTGATGGIGLAVARELAVRGATVALAARDRDRGERALEQVRESAPGTQSYVTVLDLADLSSVRALAAREREYALPVDLLVCNAGVYTSTRQRTADGFELMMGTNHLGHFALTGLLAPRLAAAPAGRVVVVSSLAAAAAGAPDLDGAGSGRFSGWQAYAQSKLANLLFATELARRAQELGGDVTVTAAHPGWARTRLLTRRGPGLASFVTAPAVAVMGSVLAQGASAGAAPVVLAATDPTASAGAYYGPRSLGGLRGAPAGAELPPLARDPALATAVWERSEQLTGVAYRWAGTTAVADTAGASGPTTSS</sequence>
<keyword evidence="3" id="KW-1185">Reference proteome</keyword>
<dbReference type="PANTHER" id="PTHR43157">
    <property type="entry name" value="PHOSPHATIDYLINOSITOL-GLYCAN BIOSYNTHESIS CLASS F PROTEIN-RELATED"/>
    <property type="match status" value="1"/>
</dbReference>